<keyword evidence="1" id="KW-0862">Zinc</keyword>
<dbReference type="EMBL" id="MLQL01000072">
    <property type="protein sequence ID" value="OQE11338.1"/>
    <property type="molecule type" value="Genomic_DNA"/>
</dbReference>
<dbReference type="GO" id="GO:0004523">
    <property type="term" value="F:RNA-DNA hybrid ribonuclease activity"/>
    <property type="evidence" value="ECO:0007669"/>
    <property type="project" value="InterPro"/>
</dbReference>
<dbReference type="InterPro" id="IPR012337">
    <property type="entry name" value="RNaseH-like_sf"/>
</dbReference>
<dbReference type="Pfam" id="PF00078">
    <property type="entry name" value="RVT_1"/>
    <property type="match status" value="1"/>
</dbReference>
<comment type="caution">
    <text evidence="7">The sequence shown here is derived from an EMBL/GenBank/DDBJ whole genome shotgun (WGS) entry which is preliminary data.</text>
</comment>
<organism evidence="7 8">
    <name type="scientific">Penicillium flavigenum</name>
    <dbReference type="NCBI Taxonomy" id="254877"/>
    <lineage>
        <taxon>Eukaryota</taxon>
        <taxon>Fungi</taxon>
        <taxon>Dikarya</taxon>
        <taxon>Ascomycota</taxon>
        <taxon>Pezizomycotina</taxon>
        <taxon>Eurotiomycetes</taxon>
        <taxon>Eurotiomycetidae</taxon>
        <taxon>Eurotiales</taxon>
        <taxon>Aspergillaceae</taxon>
        <taxon>Penicillium</taxon>
    </lineage>
</organism>
<evidence type="ECO:0008006" key="9">
    <source>
        <dbReference type="Google" id="ProtNLM"/>
    </source>
</evidence>
<accession>A0A1V6SBR1</accession>
<gene>
    <name evidence="7" type="ORF">PENFLA_c072G04522</name>
</gene>
<evidence type="ECO:0000256" key="2">
    <source>
        <dbReference type="SAM" id="Coils"/>
    </source>
</evidence>
<dbReference type="InterPro" id="IPR002156">
    <property type="entry name" value="RNaseH_domain"/>
</dbReference>
<feature type="compositionally biased region" description="Pro residues" evidence="3">
    <location>
        <begin position="1"/>
        <end position="12"/>
    </location>
</feature>
<dbReference type="STRING" id="254877.A0A1V6SBR1"/>
<dbReference type="OrthoDB" id="4368687at2759"/>
<dbReference type="InterPro" id="IPR001878">
    <property type="entry name" value="Znf_CCHC"/>
</dbReference>
<keyword evidence="1" id="KW-0863">Zinc-finger</keyword>
<dbReference type="SUPFAM" id="SSF53098">
    <property type="entry name" value="Ribonuclease H-like"/>
    <property type="match status" value="1"/>
</dbReference>
<reference evidence="8" key="1">
    <citation type="journal article" date="2017" name="Nat. Microbiol.">
        <title>Global analysis of biosynthetic gene clusters reveals vast potential of secondary metabolite production in Penicillium species.</title>
        <authorList>
            <person name="Nielsen J.C."/>
            <person name="Grijseels S."/>
            <person name="Prigent S."/>
            <person name="Ji B."/>
            <person name="Dainat J."/>
            <person name="Nielsen K.F."/>
            <person name="Frisvad J.C."/>
            <person name="Workman M."/>
            <person name="Nielsen J."/>
        </authorList>
    </citation>
    <scope>NUCLEOTIDE SEQUENCE [LARGE SCALE GENOMIC DNA]</scope>
    <source>
        <strain evidence="8">IBT 14082</strain>
    </source>
</reference>
<dbReference type="InterPro" id="IPR036397">
    <property type="entry name" value="RNaseH_sf"/>
</dbReference>
<feature type="region of interest" description="Disordered" evidence="3">
    <location>
        <begin position="1"/>
        <end position="52"/>
    </location>
</feature>
<dbReference type="PANTHER" id="PTHR33481:SF1">
    <property type="entry name" value="ENDONUCLEASE_EXONUCLEASE_PHOSPHATASE DOMAIN-CONTAINING PROTEIN-RELATED"/>
    <property type="match status" value="1"/>
</dbReference>
<dbReference type="Gene3D" id="3.30.420.10">
    <property type="entry name" value="Ribonuclease H-like superfamily/Ribonuclease H"/>
    <property type="match status" value="1"/>
</dbReference>
<dbReference type="PANTHER" id="PTHR33481">
    <property type="entry name" value="REVERSE TRANSCRIPTASE"/>
    <property type="match status" value="1"/>
</dbReference>
<dbReference type="CDD" id="cd09276">
    <property type="entry name" value="Rnase_HI_RT_non_LTR"/>
    <property type="match status" value="1"/>
</dbReference>
<dbReference type="SUPFAM" id="SSF56219">
    <property type="entry name" value="DNase I-like"/>
    <property type="match status" value="1"/>
</dbReference>
<evidence type="ECO:0000256" key="1">
    <source>
        <dbReference type="PROSITE-ProRule" id="PRU00047"/>
    </source>
</evidence>
<evidence type="ECO:0000256" key="3">
    <source>
        <dbReference type="SAM" id="MobiDB-lite"/>
    </source>
</evidence>
<feature type="compositionally biased region" description="Basic and acidic residues" evidence="3">
    <location>
        <begin position="1629"/>
        <end position="1639"/>
    </location>
</feature>
<keyword evidence="1" id="KW-0479">Metal-binding</keyword>
<feature type="domain" description="CCHC-type" evidence="4">
    <location>
        <begin position="339"/>
        <end position="355"/>
    </location>
</feature>
<evidence type="ECO:0000313" key="7">
    <source>
        <dbReference type="EMBL" id="OQE11338.1"/>
    </source>
</evidence>
<dbReference type="InterPro" id="IPR000477">
    <property type="entry name" value="RT_dom"/>
</dbReference>
<keyword evidence="2" id="KW-0175">Coiled coil</keyword>
<dbReference type="GO" id="GO:0003676">
    <property type="term" value="F:nucleic acid binding"/>
    <property type="evidence" value="ECO:0007669"/>
    <property type="project" value="InterPro"/>
</dbReference>
<evidence type="ECO:0000259" key="6">
    <source>
        <dbReference type="PROSITE" id="PS50879"/>
    </source>
</evidence>
<feature type="domain" description="Reverse transcriptase" evidence="5">
    <location>
        <begin position="874"/>
        <end position="1136"/>
    </location>
</feature>
<evidence type="ECO:0000259" key="5">
    <source>
        <dbReference type="PROSITE" id="PS50878"/>
    </source>
</evidence>
<dbReference type="InterPro" id="IPR005135">
    <property type="entry name" value="Endo/exonuclease/phosphatase"/>
</dbReference>
<dbReference type="PROSITE" id="PS50158">
    <property type="entry name" value="ZF_CCHC"/>
    <property type="match status" value="1"/>
</dbReference>
<dbReference type="PROSITE" id="PS50878">
    <property type="entry name" value="RT_POL"/>
    <property type="match status" value="1"/>
</dbReference>
<dbReference type="Gene3D" id="3.60.10.10">
    <property type="entry name" value="Endonuclease/exonuclease/phosphatase"/>
    <property type="match status" value="1"/>
</dbReference>
<feature type="domain" description="RNase H type-1" evidence="6">
    <location>
        <begin position="1346"/>
        <end position="1493"/>
    </location>
</feature>
<dbReference type="InterPro" id="IPR043502">
    <property type="entry name" value="DNA/RNA_pol_sf"/>
</dbReference>
<dbReference type="CDD" id="cd01650">
    <property type="entry name" value="RT_nLTR_like"/>
    <property type="match status" value="1"/>
</dbReference>
<proteinExistence type="predicted"/>
<dbReference type="SUPFAM" id="SSF56672">
    <property type="entry name" value="DNA/RNA polymerases"/>
    <property type="match status" value="1"/>
</dbReference>
<feature type="region of interest" description="Disordered" evidence="3">
    <location>
        <begin position="1620"/>
        <end position="1640"/>
    </location>
</feature>
<evidence type="ECO:0000259" key="4">
    <source>
        <dbReference type="PROSITE" id="PS50158"/>
    </source>
</evidence>
<feature type="compositionally biased region" description="Polar residues" evidence="3">
    <location>
        <begin position="13"/>
        <end position="22"/>
    </location>
</feature>
<name>A0A1V6SBR1_9EURO</name>
<dbReference type="Pfam" id="PF00075">
    <property type="entry name" value="RNase_H"/>
    <property type="match status" value="1"/>
</dbReference>
<dbReference type="InterPro" id="IPR036691">
    <property type="entry name" value="Endo/exonu/phosph_ase_sf"/>
</dbReference>
<dbReference type="GO" id="GO:0008270">
    <property type="term" value="F:zinc ion binding"/>
    <property type="evidence" value="ECO:0007669"/>
    <property type="project" value="UniProtKB-KW"/>
</dbReference>
<protein>
    <recommendedName>
        <fullName evidence="9">Reverse transcriptase</fullName>
    </recommendedName>
</protein>
<keyword evidence="8" id="KW-1185">Reference proteome</keyword>
<dbReference type="Pfam" id="PF14529">
    <property type="entry name" value="Exo_endo_phos_2"/>
    <property type="match status" value="1"/>
</dbReference>
<dbReference type="PROSITE" id="PS50879">
    <property type="entry name" value="RNASE_H_1"/>
    <property type="match status" value="1"/>
</dbReference>
<dbReference type="Proteomes" id="UP000191342">
    <property type="component" value="Unassembled WGS sequence"/>
</dbReference>
<feature type="coiled-coil region" evidence="2">
    <location>
        <begin position="78"/>
        <end position="112"/>
    </location>
</feature>
<evidence type="ECO:0000313" key="8">
    <source>
        <dbReference type="Proteomes" id="UP000191342"/>
    </source>
</evidence>
<sequence>MADPPAGGPECPPTNSQETTIGFTEEDLETRTTIENRKRTRSGDAFAPSDPAGRITTKEVWKLIGTLKDVIRHQTATIAATQNELQEIKHIQNVLQEQNEKLHEEVKALRTQVESGPAVTATRTWAAVAANGGNATPLLNHQQPEKDQNCVRISTQRTFVDPRDNENSDGNAFGRYLPTDAVNTHIRTALQSETTTQNAQVAGIGTTKTGYLIRFKSVESAEMARNNTEWLHKLGNNTKLVKPRFGVVVHRTPTEEFDLETGATQAAEKIIQDNDLAEHGFHIEELAWMKAKDKALGKFASLGIWFDSAEGAEHMIRSGFVVSQHYIPHVERREIKKKRCFRCQRFGHLAWTCKETPRCGHCAGQHERERCPPGPHQMLERNLRVLQLNMMKSAPRMEALINDHQSQDLDVLLIQEPSITTYRTHVNHSAWRLYRPTAPTDVVRFRSLIYVNRRMSTSSHRQIPCDHPDVAAIKIWTADSQTLFFSVYIPPVPLFTADDASAVPALSAIENTITTAMQNEQRTTSIIISGDFNRHHPMWGGNHIPPRFIEDASDLITFFQTHNLSSCLPRGTATFWALNNPGQNSTIDQTATDRPDLLIKCHLYHENYGSDHRATYSEWNLQAQSKPNTKSRKAYERADWARIGEEVNQQMRPWKDIKTRPTLDKVVEKFTSATAQAVDRFTPDTRPTPYSKRWFTPDLKAQQVEVNQLRRRWQASCAELGRDHASTTAAFRTMQQKRRAWTRTIEKTKASHWRQFLDEAGEGKLWKAATYMKPRETWGCIPALRVGSEELVQNEDKAKAFLNAFFPTTNTPDPSPPALSQSELPWHPITELEIERSLKVAKGTTAPGEDNLPMLVWKKLWVHLKTLITNIFKACVELAHHPKQWRSAKIIVLRKPGKPDYAVPGAYRPISLLNTLGKLLEAVMARRLSYLAEKYGLLPNSQFGGRPGRTTEQALLVLSNAIDKAWYKHKVVTLIAFDLKGAFNGVNQISLDASLQARGIPKVARKWIASFMSDRHANIGFDDFRTDTELLKNAGLAQGSPLSPILFAFFNADLVDQPVDSHGGASAFIDDYFRWRVGGSAEENLVKIQSEDVPRIEEWARRTGSCFAAEKTELIHITRKRGEHLEGQITFDGTDVKPSPTAKLLGVVFDQGLRWKEHIQQAIKRATKTTIALSGLRHLRPEQMRQLYQACVTPIVDYASTVWHDPLRDKVHLRHLNTVQRTVLIRILSAFRTVATTTLEVEAYILPTHLRLRYRAQRTIARLHTLPRDHPIWSALPRAQSRRNNVGSYARFPLAEALKTMDVDRLNELETIDPRPLPPWRSDAFTEIELEHDRETARERAESARNTSDIVVYSDASGRKGHLGAAIVALNDDDEATESQQIQVGPMDHWSVHVAELIGVFYAVNMVFKLMHQRSIVGNSKHTTATILCDSRSALQAIQNVRNKSGQRIVHATLQAATEVQGEHVTLRLQWMPGHCENAGNDTADRLAKKAAQPGKTHPFRPLLSRENAFIRDKIHAQWGQEWKSSTKGSHLRKIDDTLPARYTRKLYGNLPRNRAYLLTQLRTGHNWLSTYAKKFGFRDDDLCECGAQETVFHVLMACPRLRELRAELRRKSGDAFNSVPSLLGGSNEGEKGKPDTVSRSKAIQAVLDFAEASRRFRSRAP</sequence>